<sequence>MKGSIVILDFGSQYTQLIARRVRELGVFSEIYPYNLNLDELRAMEPAGIILSGGPSSVSDENAPMISPQIYDLGIPILGICYGMQLTVHLLGGKVEKSLHREYGKAYLSLMKKDSVLFQGVRDNSVIWMSHGDSVLRVPEGFEIVGKSQDGVLTAIQHTQKPIYCVQFHPEVVHTEDGRILLGNFVKGIARATMNWSMENFVEKTIEELRTKCKGKRVVLGVSGGVDSTTLAVLAHRALGTDVKAIFVNNGLLRYQEAEEVLANLRDRLGLAVEYIDASDRFLSALEGVNDPEQKRKIIGKVFVDVFYHGLSDFDFLIQGTLYPDVIESNAVKGPSQTIKTHHNRVKEVEELEKQGKIIEPFRFLFKDEVREVARILGIPEDILGRHPFPGPGLAVRVIGDITREKLELLRKADHIFISELKVTGYYDKVWQAFAVFLPIRSVGVMGDERSYGHVIALRSVTSSDGMTAEWGRLPLDILERVANRIVREIPGVNRVVYDITSKPPATIEWE</sequence>
<dbReference type="Gene3D" id="3.30.300.10">
    <property type="match status" value="1"/>
</dbReference>
<keyword evidence="8 9" id="KW-0315">Glutamine amidotransferase</keyword>
<reference evidence="12" key="2">
    <citation type="submission" date="2022-06" db="EMBL/GenBank/DDBJ databases">
        <title>Thermospira aquatica gen. nov., sp. nov.</title>
        <authorList>
            <person name="Ben Ali Gam Z."/>
            <person name="Labat M."/>
        </authorList>
    </citation>
    <scope>NUCLEOTIDE SEQUENCE</scope>
    <source>
        <strain evidence="12">F1F22</strain>
    </source>
</reference>
<dbReference type="CDD" id="cd01997">
    <property type="entry name" value="GMP_synthase_C"/>
    <property type="match status" value="1"/>
</dbReference>
<dbReference type="PANTHER" id="PTHR11922:SF2">
    <property type="entry name" value="GMP SYNTHASE [GLUTAMINE-HYDROLYZING]"/>
    <property type="match status" value="1"/>
</dbReference>
<gene>
    <name evidence="9 12" type="primary">guaA</name>
    <name evidence="12" type="ORF">KDW03_04095</name>
</gene>
<keyword evidence="4 9" id="KW-0547">Nucleotide-binding</keyword>
<dbReference type="NCBIfam" id="TIGR00888">
    <property type="entry name" value="guaA_Nterm"/>
    <property type="match status" value="1"/>
</dbReference>
<evidence type="ECO:0000313" key="13">
    <source>
        <dbReference type="Proteomes" id="UP001056539"/>
    </source>
</evidence>
<dbReference type="InterPro" id="IPR022310">
    <property type="entry name" value="NAD/GMP_synthase"/>
</dbReference>
<evidence type="ECO:0000256" key="9">
    <source>
        <dbReference type="HAMAP-Rule" id="MF_00344"/>
    </source>
</evidence>
<dbReference type="InterPro" id="IPR017926">
    <property type="entry name" value="GATASE"/>
</dbReference>
<keyword evidence="5 9" id="KW-0332">GMP biosynthesis</keyword>
<dbReference type="EC" id="6.3.5.2" evidence="9"/>
<evidence type="ECO:0000256" key="1">
    <source>
        <dbReference type="ARBA" id="ARBA00002332"/>
    </source>
</evidence>
<proteinExistence type="inferred from homology"/>
<dbReference type="PRINTS" id="PR00097">
    <property type="entry name" value="ANTSNTHASEII"/>
</dbReference>
<keyword evidence="7 9" id="KW-0067">ATP-binding</keyword>
<evidence type="ECO:0000256" key="10">
    <source>
        <dbReference type="PROSITE-ProRule" id="PRU00886"/>
    </source>
</evidence>
<feature type="domain" description="GMPS ATP-PPase" evidence="11">
    <location>
        <begin position="196"/>
        <end position="386"/>
    </location>
</feature>
<keyword evidence="6 9" id="KW-0658">Purine biosynthesis</keyword>
<dbReference type="Proteomes" id="UP001056539">
    <property type="component" value="Chromosome"/>
</dbReference>
<dbReference type="Gene3D" id="3.40.50.620">
    <property type="entry name" value="HUPs"/>
    <property type="match status" value="1"/>
</dbReference>
<reference evidence="12" key="1">
    <citation type="submission" date="2021-04" db="EMBL/GenBank/DDBJ databases">
        <authorList>
            <person name="Postec A."/>
        </authorList>
    </citation>
    <scope>NUCLEOTIDE SEQUENCE</scope>
    <source>
        <strain evidence="12">F1F22</strain>
    </source>
</reference>
<dbReference type="KEGG" id="taqu:KDW03_04095"/>
<dbReference type="SUPFAM" id="SSF52317">
    <property type="entry name" value="Class I glutamine amidotransferase-like"/>
    <property type="match status" value="1"/>
</dbReference>
<dbReference type="Pfam" id="PF02540">
    <property type="entry name" value="NAD_synthase"/>
    <property type="match status" value="1"/>
</dbReference>
<comment type="function">
    <text evidence="1 9">Catalyzes the synthesis of GMP from XMP.</text>
</comment>
<dbReference type="NCBIfam" id="NF000848">
    <property type="entry name" value="PRK00074.1"/>
    <property type="match status" value="1"/>
</dbReference>
<keyword evidence="13" id="KW-1185">Reference proteome</keyword>
<protein>
    <recommendedName>
        <fullName evidence="9">GMP synthase [glutamine-hydrolyzing]</fullName>
        <ecNumber evidence="9">6.3.5.2</ecNumber>
    </recommendedName>
    <alternativeName>
        <fullName evidence="9">GMP synthetase</fullName>
    </alternativeName>
    <alternativeName>
        <fullName evidence="9">Glutamine amidotransferase</fullName>
    </alternativeName>
</protein>
<comment type="subunit">
    <text evidence="9">Homodimer.</text>
</comment>
<dbReference type="GO" id="GO:0003921">
    <property type="term" value="F:GMP synthase activity"/>
    <property type="evidence" value="ECO:0007669"/>
    <property type="project" value="InterPro"/>
</dbReference>
<organism evidence="12 13">
    <name type="scientific">Thermospira aquatica</name>
    <dbReference type="NCBI Taxonomy" id="2828656"/>
    <lineage>
        <taxon>Bacteria</taxon>
        <taxon>Pseudomonadati</taxon>
        <taxon>Spirochaetota</taxon>
        <taxon>Spirochaetia</taxon>
        <taxon>Brevinematales</taxon>
        <taxon>Thermospiraceae</taxon>
        <taxon>Thermospira</taxon>
    </lineage>
</organism>
<name>A0AAX3BFI3_9SPIR</name>
<dbReference type="InterPro" id="IPR014729">
    <property type="entry name" value="Rossmann-like_a/b/a_fold"/>
</dbReference>
<accession>A0AAX3BFI3</accession>
<evidence type="ECO:0000256" key="7">
    <source>
        <dbReference type="ARBA" id="ARBA00022840"/>
    </source>
</evidence>
<dbReference type="FunFam" id="3.40.50.880:FF:000001">
    <property type="entry name" value="GMP synthase [glutamine-hydrolyzing]"/>
    <property type="match status" value="1"/>
</dbReference>
<feature type="active site" evidence="9">
    <location>
        <position position="171"/>
    </location>
</feature>
<dbReference type="PANTHER" id="PTHR11922">
    <property type="entry name" value="GMP SYNTHASE-RELATED"/>
    <property type="match status" value="1"/>
</dbReference>
<dbReference type="InterPro" id="IPR025777">
    <property type="entry name" value="GMPS_ATP_PPase_dom"/>
</dbReference>
<dbReference type="PRINTS" id="PR00099">
    <property type="entry name" value="CPSGATASE"/>
</dbReference>
<dbReference type="SUPFAM" id="SSF54810">
    <property type="entry name" value="GMP synthetase C-terminal dimerisation domain"/>
    <property type="match status" value="1"/>
</dbReference>
<evidence type="ECO:0000256" key="3">
    <source>
        <dbReference type="ARBA" id="ARBA00022598"/>
    </source>
</evidence>
<dbReference type="RefSeq" id="WP_271436122.1">
    <property type="nucleotide sequence ID" value="NZ_CP073355.1"/>
</dbReference>
<dbReference type="AlphaFoldDB" id="A0AAX3BFI3"/>
<dbReference type="SUPFAM" id="SSF52402">
    <property type="entry name" value="Adenine nucleotide alpha hydrolases-like"/>
    <property type="match status" value="1"/>
</dbReference>
<dbReference type="Gene3D" id="3.40.50.880">
    <property type="match status" value="1"/>
</dbReference>
<dbReference type="FunFam" id="3.30.300.10:FF:000002">
    <property type="entry name" value="GMP synthase [glutamine-hydrolyzing]"/>
    <property type="match status" value="1"/>
</dbReference>
<dbReference type="HAMAP" id="MF_00344">
    <property type="entry name" value="GMP_synthase"/>
    <property type="match status" value="1"/>
</dbReference>
<dbReference type="GO" id="GO:0005829">
    <property type="term" value="C:cytosol"/>
    <property type="evidence" value="ECO:0007669"/>
    <property type="project" value="TreeGrafter"/>
</dbReference>
<keyword evidence="3 9" id="KW-0436">Ligase</keyword>
<feature type="active site" evidence="9">
    <location>
        <position position="169"/>
    </location>
</feature>
<dbReference type="PROSITE" id="PS51553">
    <property type="entry name" value="GMPS_ATP_PPASE"/>
    <property type="match status" value="1"/>
</dbReference>
<dbReference type="CDD" id="cd01742">
    <property type="entry name" value="GATase1_GMP_Synthase"/>
    <property type="match status" value="1"/>
</dbReference>
<evidence type="ECO:0000256" key="5">
    <source>
        <dbReference type="ARBA" id="ARBA00022749"/>
    </source>
</evidence>
<dbReference type="InterPro" id="IPR001674">
    <property type="entry name" value="GMP_synth_C"/>
</dbReference>
<feature type="active site" description="Nucleophile" evidence="9">
    <location>
        <position position="81"/>
    </location>
</feature>
<dbReference type="InterPro" id="IPR022955">
    <property type="entry name" value="GMP_synthase"/>
</dbReference>
<evidence type="ECO:0000256" key="6">
    <source>
        <dbReference type="ARBA" id="ARBA00022755"/>
    </source>
</evidence>
<dbReference type="PRINTS" id="PR00096">
    <property type="entry name" value="GATASE"/>
</dbReference>
<dbReference type="GO" id="GO:0005524">
    <property type="term" value="F:ATP binding"/>
    <property type="evidence" value="ECO:0007669"/>
    <property type="project" value="UniProtKB-UniRule"/>
</dbReference>
<evidence type="ECO:0000256" key="2">
    <source>
        <dbReference type="ARBA" id="ARBA00005153"/>
    </source>
</evidence>
<evidence type="ECO:0000313" key="12">
    <source>
        <dbReference type="EMBL" id="URA10991.1"/>
    </source>
</evidence>
<dbReference type="Pfam" id="PF00958">
    <property type="entry name" value="GMP_synt_C"/>
    <property type="match status" value="1"/>
</dbReference>
<dbReference type="NCBIfam" id="TIGR00884">
    <property type="entry name" value="guaA_Cterm"/>
    <property type="match status" value="1"/>
</dbReference>
<feature type="binding site" evidence="10">
    <location>
        <begin position="223"/>
        <end position="229"/>
    </location>
    <ligand>
        <name>ATP</name>
        <dbReference type="ChEBI" id="CHEBI:30616"/>
    </ligand>
</feature>
<evidence type="ECO:0000259" key="11">
    <source>
        <dbReference type="PROSITE" id="PS51553"/>
    </source>
</evidence>
<dbReference type="PROSITE" id="PS51273">
    <property type="entry name" value="GATASE_TYPE_1"/>
    <property type="match status" value="1"/>
</dbReference>
<dbReference type="EMBL" id="CP073355">
    <property type="protein sequence ID" value="URA10991.1"/>
    <property type="molecule type" value="Genomic_DNA"/>
</dbReference>
<comment type="pathway">
    <text evidence="2 9">Purine metabolism; GMP biosynthesis; GMP from XMP (L-Gln route): step 1/1.</text>
</comment>
<dbReference type="InterPro" id="IPR029062">
    <property type="entry name" value="Class_I_gatase-like"/>
</dbReference>
<dbReference type="InterPro" id="IPR004739">
    <property type="entry name" value="GMP_synth_GATase"/>
</dbReference>
<evidence type="ECO:0000256" key="8">
    <source>
        <dbReference type="ARBA" id="ARBA00022962"/>
    </source>
</evidence>
<comment type="catalytic activity">
    <reaction evidence="9">
        <text>XMP + L-glutamine + ATP + H2O = GMP + L-glutamate + AMP + diphosphate + 2 H(+)</text>
        <dbReference type="Rhea" id="RHEA:11680"/>
        <dbReference type="ChEBI" id="CHEBI:15377"/>
        <dbReference type="ChEBI" id="CHEBI:15378"/>
        <dbReference type="ChEBI" id="CHEBI:29985"/>
        <dbReference type="ChEBI" id="CHEBI:30616"/>
        <dbReference type="ChEBI" id="CHEBI:33019"/>
        <dbReference type="ChEBI" id="CHEBI:57464"/>
        <dbReference type="ChEBI" id="CHEBI:58115"/>
        <dbReference type="ChEBI" id="CHEBI:58359"/>
        <dbReference type="ChEBI" id="CHEBI:456215"/>
        <dbReference type="EC" id="6.3.5.2"/>
    </reaction>
</comment>
<dbReference type="Pfam" id="PF00117">
    <property type="entry name" value="GATase"/>
    <property type="match status" value="1"/>
</dbReference>
<evidence type="ECO:0000256" key="4">
    <source>
        <dbReference type="ARBA" id="ARBA00022741"/>
    </source>
</evidence>